<evidence type="ECO:0000259" key="2">
    <source>
        <dbReference type="Pfam" id="PF09037"/>
    </source>
</evidence>
<dbReference type="InterPro" id="IPR024628">
    <property type="entry name" value="Sulfotransferase_Stf0_dom"/>
</dbReference>
<feature type="chain" id="PRO_5045367567" evidence="1">
    <location>
        <begin position="34"/>
        <end position="250"/>
    </location>
</feature>
<dbReference type="SUPFAM" id="SSF52540">
    <property type="entry name" value="P-loop containing nucleoside triphosphate hydrolases"/>
    <property type="match status" value="1"/>
</dbReference>
<proteinExistence type="predicted"/>
<dbReference type="Gene3D" id="3.40.50.300">
    <property type="entry name" value="P-loop containing nucleotide triphosphate hydrolases"/>
    <property type="match status" value="1"/>
</dbReference>
<feature type="signal peptide" evidence="1">
    <location>
        <begin position="1"/>
        <end position="33"/>
    </location>
</feature>
<dbReference type="Pfam" id="PF09037">
    <property type="entry name" value="Sulphotransf"/>
    <property type="match status" value="1"/>
</dbReference>
<feature type="domain" description="Sulphotransferase Stf0" evidence="2">
    <location>
        <begin position="7"/>
        <end position="247"/>
    </location>
</feature>
<dbReference type="RefSeq" id="WP_264504679.1">
    <property type="nucleotide sequence ID" value="NZ_JAPDFL010000001.1"/>
</dbReference>
<name>A0ABT3GVK4_9RHOB</name>
<dbReference type="PIRSF" id="PIRSF021497">
    <property type="entry name" value="Sulphotransferase_Stf0"/>
    <property type="match status" value="1"/>
</dbReference>
<comment type="caution">
    <text evidence="3">The sequence shown here is derived from an EMBL/GenBank/DDBJ whole genome shotgun (WGS) entry which is preliminary data.</text>
</comment>
<dbReference type="Proteomes" id="UP001208938">
    <property type="component" value="Unassembled WGS sequence"/>
</dbReference>
<gene>
    <name evidence="3" type="ORF">OKW52_04685</name>
</gene>
<organism evidence="3 4">
    <name type="scientific">Pararhodobacter zhoushanensis</name>
    <dbReference type="NCBI Taxonomy" id="2479545"/>
    <lineage>
        <taxon>Bacteria</taxon>
        <taxon>Pseudomonadati</taxon>
        <taxon>Pseudomonadota</taxon>
        <taxon>Alphaproteobacteria</taxon>
        <taxon>Rhodobacterales</taxon>
        <taxon>Paracoccaceae</taxon>
        <taxon>Pararhodobacter</taxon>
    </lineage>
</organism>
<evidence type="ECO:0000313" key="3">
    <source>
        <dbReference type="EMBL" id="MCW1931574.1"/>
    </source>
</evidence>
<evidence type="ECO:0000256" key="1">
    <source>
        <dbReference type="SAM" id="SignalP"/>
    </source>
</evidence>
<evidence type="ECO:0000313" key="4">
    <source>
        <dbReference type="Proteomes" id="UP001208938"/>
    </source>
</evidence>
<dbReference type="InterPro" id="IPR015124">
    <property type="entry name" value="Stf0"/>
</dbReference>
<reference evidence="3 4" key="1">
    <citation type="submission" date="2022-10" db="EMBL/GenBank/DDBJ databases">
        <title>Pararhodobacter sp. nov., isolated from marine algae.</title>
        <authorList>
            <person name="Choi B.J."/>
            <person name="Kim J.M."/>
            <person name="Lee J.K."/>
            <person name="Choi D.G."/>
            <person name="Jeon C.O."/>
        </authorList>
    </citation>
    <scope>NUCLEOTIDE SEQUENCE [LARGE SCALE GENOMIC DNA]</scope>
    <source>
        <strain evidence="3 4">ZQ420</strain>
    </source>
</reference>
<keyword evidence="1" id="KW-0732">Signal</keyword>
<dbReference type="InterPro" id="IPR027417">
    <property type="entry name" value="P-loop_NTPase"/>
</dbReference>
<protein>
    <submittedName>
        <fullName evidence="3">Stf0 sulfotransferase family protein</fullName>
    </submittedName>
</protein>
<sequence length="250" mass="26522">MKQPAPSYILCTAPRSGSTLLCSLLAASGVAGAPESYFHGPLVSDWAAEVGLSLRPSDDSLPTLRTVFAAILREGTAGTGVFGLRLQRGSVDTAMAQLDRLFPGHATDAARLNAAFGAPRYVHLRRSDTLGQAISRVRAEQTGLWHRAADGSELERLAPPAAPVYDRARIAAALAEGERLTAEWDDWFAQQGIVPLRVSYEDLSADPQATLARVLGHIGQNAARARGVAPGTAQLADAVSDDWRARFLAG</sequence>
<accession>A0ABT3GVK4</accession>
<dbReference type="EMBL" id="JAPDFL010000001">
    <property type="protein sequence ID" value="MCW1931574.1"/>
    <property type="molecule type" value="Genomic_DNA"/>
</dbReference>
<keyword evidence="4" id="KW-1185">Reference proteome</keyword>